<reference evidence="5" key="2">
    <citation type="submission" date="2016-06" db="UniProtKB">
        <authorList>
            <consortium name="WormBaseParasite"/>
        </authorList>
    </citation>
    <scope>IDENTIFICATION</scope>
</reference>
<dbReference type="AlphaFoldDB" id="A0A183CMZ2"/>
<evidence type="ECO:0000259" key="3">
    <source>
        <dbReference type="PROSITE" id="PS50188"/>
    </source>
</evidence>
<protein>
    <submittedName>
        <fullName evidence="5">B30.2/SPRY domain-containing protein</fullName>
    </submittedName>
</protein>
<dbReference type="InterPro" id="IPR043136">
    <property type="entry name" value="B30.2/SPRY_sf"/>
</dbReference>
<feature type="domain" description="B30.2/SPRY" evidence="3">
    <location>
        <begin position="62"/>
        <end position="262"/>
    </location>
</feature>
<dbReference type="WBParaSite" id="GPLIN_001424900">
    <property type="protein sequence ID" value="GPLIN_001424900"/>
    <property type="gene ID" value="GPLIN_001424900"/>
</dbReference>
<organism evidence="4 5">
    <name type="scientific">Globodera pallida</name>
    <name type="common">Potato cyst nematode worm</name>
    <name type="synonym">Heterodera pallida</name>
    <dbReference type="NCBI Taxonomy" id="36090"/>
    <lineage>
        <taxon>Eukaryota</taxon>
        <taxon>Metazoa</taxon>
        <taxon>Ecdysozoa</taxon>
        <taxon>Nematoda</taxon>
        <taxon>Chromadorea</taxon>
        <taxon>Rhabditida</taxon>
        <taxon>Tylenchina</taxon>
        <taxon>Tylenchomorpha</taxon>
        <taxon>Tylenchoidea</taxon>
        <taxon>Heteroderidae</taxon>
        <taxon>Heteroderinae</taxon>
        <taxon>Globodera</taxon>
    </lineage>
</organism>
<evidence type="ECO:0000313" key="5">
    <source>
        <dbReference type="WBParaSite" id="GPLIN_001424900"/>
    </source>
</evidence>
<sequence length="269" mass="30092">MPTSTNSINGGHITADPVQQKEMNESLKSGQAMVVAKLEEYQNKQHQNTDALTEAQKTNEQLNDLLGQFVEEQKETNRMLQNQMDELGNSSKKELEKEMDQLKQQVIVKMEQHQKEQQQNIGDLQKTQVMIALFSLNGQYRKGIPAFSITNGTSIGLATKQMPLNYWLGAYEGTYAYSYSGTFWDHAHAIDGKEPPEFGKCDVVGCGVNLATRQIIYTKNGQRLDTANLFVDSAANLFDLFPCISMSHPGDKIEANFGPNFKFNIADGI</sequence>
<evidence type="ECO:0000256" key="1">
    <source>
        <dbReference type="SAM" id="Coils"/>
    </source>
</evidence>
<evidence type="ECO:0000256" key="2">
    <source>
        <dbReference type="SAM" id="MobiDB-lite"/>
    </source>
</evidence>
<dbReference type="CDD" id="cd12885">
    <property type="entry name" value="SPRY_RanBP_like"/>
    <property type="match status" value="1"/>
</dbReference>
<dbReference type="SMART" id="SM00449">
    <property type="entry name" value="SPRY"/>
    <property type="match status" value="1"/>
</dbReference>
<dbReference type="SUPFAM" id="SSF49899">
    <property type="entry name" value="Concanavalin A-like lectins/glucanases"/>
    <property type="match status" value="1"/>
</dbReference>
<name>A0A183CMZ2_GLOPA</name>
<keyword evidence="4" id="KW-1185">Reference proteome</keyword>
<reference evidence="4" key="1">
    <citation type="submission" date="2014-05" db="EMBL/GenBank/DDBJ databases">
        <title>The genome and life-stage specific transcriptomes of Globodera pallida elucidate key aspects of plant parasitism by a cyst nematode.</title>
        <authorList>
            <person name="Cotton J.A."/>
            <person name="Lilley C.J."/>
            <person name="Jones L.M."/>
            <person name="Kikuchi T."/>
            <person name="Reid A.J."/>
            <person name="Thorpe P."/>
            <person name="Tsai I.J."/>
            <person name="Beasley H."/>
            <person name="Blok V."/>
            <person name="Cock P.J.A."/>
            <person name="Van den Akker S.E."/>
            <person name="Holroyd N."/>
            <person name="Hunt M."/>
            <person name="Mantelin S."/>
            <person name="Naghra H."/>
            <person name="Pain A."/>
            <person name="Palomares-Rius J.E."/>
            <person name="Zarowiecki M."/>
            <person name="Berriman M."/>
            <person name="Jones J.T."/>
            <person name="Urwin P.E."/>
        </authorList>
    </citation>
    <scope>NUCLEOTIDE SEQUENCE [LARGE SCALE GENOMIC DNA]</scope>
    <source>
        <strain evidence="4">Lindley</strain>
    </source>
</reference>
<dbReference type="InterPro" id="IPR001870">
    <property type="entry name" value="B30.2/SPRY"/>
</dbReference>
<proteinExistence type="predicted"/>
<dbReference type="InterPro" id="IPR013320">
    <property type="entry name" value="ConA-like_dom_sf"/>
</dbReference>
<dbReference type="PROSITE" id="PS50188">
    <property type="entry name" value="B302_SPRY"/>
    <property type="match status" value="1"/>
</dbReference>
<dbReference type="InterPro" id="IPR044736">
    <property type="entry name" value="Gid1/RanBPM/SPLA_SPRY"/>
</dbReference>
<feature type="region of interest" description="Disordered" evidence="2">
    <location>
        <begin position="1"/>
        <end position="20"/>
    </location>
</feature>
<dbReference type="Gene3D" id="2.60.120.920">
    <property type="match status" value="1"/>
</dbReference>
<feature type="coiled-coil region" evidence="1">
    <location>
        <begin position="52"/>
        <end position="127"/>
    </location>
</feature>
<dbReference type="InterPro" id="IPR003877">
    <property type="entry name" value="SPRY_dom"/>
</dbReference>
<accession>A0A183CMZ2</accession>
<keyword evidence="1" id="KW-0175">Coiled coil</keyword>
<dbReference type="Proteomes" id="UP000050741">
    <property type="component" value="Unassembled WGS sequence"/>
</dbReference>
<dbReference type="Pfam" id="PF00622">
    <property type="entry name" value="SPRY"/>
    <property type="match status" value="1"/>
</dbReference>
<evidence type="ECO:0000313" key="4">
    <source>
        <dbReference type="Proteomes" id="UP000050741"/>
    </source>
</evidence>